<feature type="region of interest" description="Disordered" evidence="1">
    <location>
        <begin position="1"/>
        <end position="27"/>
    </location>
</feature>
<evidence type="ECO:0000256" key="2">
    <source>
        <dbReference type="SAM" id="Phobius"/>
    </source>
</evidence>
<evidence type="ECO:0000313" key="3">
    <source>
        <dbReference type="EMBL" id="PCJ01688.1"/>
    </source>
</evidence>
<comment type="caution">
    <text evidence="3">The sequence shown here is derived from an EMBL/GenBank/DDBJ whole genome shotgun (WGS) entry which is preliminary data.</text>
</comment>
<keyword evidence="2" id="KW-0812">Transmembrane</keyword>
<feature type="compositionally biased region" description="Basic and acidic residues" evidence="1">
    <location>
        <begin position="1"/>
        <end position="12"/>
    </location>
</feature>
<dbReference type="AlphaFoldDB" id="A0A2A4Z541"/>
<proteinExistence type="predicted"/>
<gene>
    <name evidence="3" type="ORF">COB13_07475</name>
</gene>
<reference key="1">
    <citation type="submission" date="2017-08" db="EMBL/GenBank/DDBJ databases">
        <title>A dynamic microbial community with high functional redundancy inhabits the cold, oxic subseafloor aquifer.</title>
        <authorList>
            <person name="Tully B.J."/>
            <person name="Wheat C.G."/>
            <person name="Glazer B.T."/>
            <person name="Huber J.A."/>
        </authorList>
    </citation>
    <scope>NUCLEOTIDE SEQUENCE [LARGE SCALE GENOMIC DNA]</scope>
</reference>
<name>A0A2A4Z541_9PROT</name>
<organism evidence="3">
    <name type="scientific">OCS116 cluster bacterium</name>
    <dbReference type="NCBI Taxonomy" id="2030921"/>
    <lineage>
        <taxon>Bacteria</taxon>
        <taxon>Pseudomonadati</taxon>
        <taxon>Pseudomonadota</taxon>
        <taxon>Alphaproteobacteria</taxon>
        <taxon>OCS116 cluster</taxon>
    </lineage>
</organism>
<evidence type="ECO:0000256" key="1">
    <source>
        <dbReference type="SAM" id="MobiDB-lite"/>
    </source>
</evidence>
<feature type="compositionally biased region" description="Acidic residues" evidence="1">
    <location>
        <begin position="13"/>
        <end position="27"/>
    </location>
</feature>
<reference evidence="3" key="2">
    <citation type="journal article" date="2018" name="ISME J.">
        <title>A dynamic microbial community with high functional redundancy inhabits the cold, oxic subseafloor aquifer.</title>
        <authorList>
            <person name="Tully B.J."/>
            <person name="Wheat C.G."/>
            <person name="Glazer B.T."/>
            <person name="Huber J.A."/>
        </authorList>
    </citation>
    <scope>NUCLEOTIDE SEQUENCE</scope>
    <source>
        <strain evidence="3">NORP83</strain>
    </source>
</reference>
<dbReference type="EMBL" id="NVUS01000007">
    <property type="protein sequence ID" value="PCJ01688.1"/>
    <property type="molecule type" value="Genomic_DNA"/>
</dbReference>
<keyword evidence="2" id="KW-0472">Membrane</keyword>
<protein>
    <submittedName>
        <fullName evidence="3">Uncharacterized protein</fullName>
    </submittedName>
</protein>
<sequence length="422" mass="43535">MMSEDDKKNIDEKPEDDVVETIDAEDIDVEDIEAEEVEAEQVEIEEVEQTSMEDLDPKLDEIAPAVIKSGNGIGTLIVAALLGGVATVALVVGLGYYAIKSDSLGGLSKLINGGDAAAAAEERYTDVSTRILSIEGELIELQEAIPEPVVPTDLSPITDKIAALEGLLAEQVEQNAALEGKITNMAIAPAVDGDGNIDGAVIVGLQSAIEAQNAVTADMQSQIAALKSELAVVKATAESAAETAATQNAGISGDASGMATALAVASLERALQDEKPFEIELNALKGVAGDNAALGELADYAATGLASDVTLLGQFDDLLEAALVADLKGDGKSILDKFIGNAKSVISIRKTGNVEGDNAEAVLARMEVAILAKNLSAAVAQGEALEGPAQSVFAPWMAAAKNRMAAQDLMRQVSADILTSLQ</sequence>
<feature type="transmembrane region" description="Helical" evidence="2">
    <location>
        <begin position="76"/>
        <end position="99"/>
    </location>
</feature>
<keyword evidence="2" id="KW-1133">Transmembrane helix</keyword>
<accession>A0A2A4Z541</accession>